<feature type="domain" description="AMP-dependent synthetase/ligase" evidence="1">
    <location>
        <begin position="528"/>
        <end position="860"/>
    </location>
</feature>
<evidence type="ECO:0000259" key="3">
    <source>
        <dbReference type="Pfam" id="PF18563"/>
    </source>
</evidence>
<dbReference type="PANTHER" id="PTHR45527">
    <property type="entry name" value="NONRIBOSOMAL PEPTIDE SYNTHETASE"/>
    <property type="match status" value="1"/>
</dbReference>
<dbReference type="PROSITE" id="PS00455">
    <property type="entry name" value="AMP_BINDING"/>
    <property type="match status" value="1"/>
</dbReference>
<comment type="caution">
    <text evidence="4">The sequence shown here is derived from an EMBL/GenBank/DDBJ whole genome shotgun (WGS) entry which is preliminary data.</text>
</comment>
<dbReference type="Gene3D" id="1.10.10.1830">
    <property type="entry name" value="Non-ribosomal peptide synthase, adenylation domain"/>
    <property type="match status" value="1"/>
</dbReference>
<dbReference type="InterPro" id="IPR041464">
    <property type="entry name" value="TubC_N"/>
</dbReference>
<gene>
    <name evidence="4" type="ORF">E1163_08900</name>
</gene>
<proteinExistence type="predicted"/>
<evidence type="ECO:0008006" key="6">
    <source>
        <dbReference type="Google" id="ProtNLM"/>
    </source>
</evidence>
<dbReference type="InterPro" id="IPR044894">
    <property type="entry name" value="TubC_N_sf"/>
</dbReference>
<dbReference type="Pfam" id="PF00501">
    <property type="entry name" value="AMP-binding"/>
    <property type="match status" value="1"/>
</dbReference>
<evidence type="ECO:0000313" key="5">
    <source>
        <dbReference type="Proteomes" id="UP000798808"/>
    </source>
</evidence>
<evidence type="ECO:0000259" key="1">
    <source>
        <dbReference type="Pfam" id="PF00501"/>
    </source>
</evidence>
<feature type="domain" description="Condensation" evidence="2">
    <location>
        <begin position="67"/>
        <end position="506"/>
    </location>
</feature>
<feature type="non-terminal residue" evidence="4">
    <location>
        <position position="861"/>
    </location>
</feature>
<dbReference type="InterPro" id="IPR000873">
    <property type="entry name" value="AMP-dep_synth/lig_dom"/>
</dbReference>
<dbReference type="Gene3D" id="2.30.38.10">
    <property type="entry name" value="Luciferase, Domain 3"/>
    <property type="match status" value="1"/>
</dbReference>
<dbReference type="Gene3D" id="3.40.50.980">
    <property type="match status" value="2"/>
</dbReference>
<dbReference type="SUPFAM" id="SSF56801">
    <property type="entry name" value="Acetyl-CoA synthetase-like"/>
    <property type="match status" value="1"/>
</dbReference>
<dbReference type="Pfam" id="PF00668">
    <property type="entry name" value="Condensation"/>
    <property type="match status" value="1"/>
</dbReference>
<dbReference type="InterPro" id="IPR001242">
    <property type="entry name" value="Condensation_dom"/>
</dbReference>
<dbReference type="Gene3D" id="3.30.559.30">
    <property type="entry name" value="Nonribosomal peptide synthetase, condensation domain"/>
    <property type="match status" value="1"/>
</dbReference>
<keyword evidence="5" id="KW-1185">Reference proteome</keyword>
<dbReference type="RefSeq" id="WP_155171092.1">
    <property type="nucleotide sequence ID" value="NZ_SMLW01000480.1"/>
</dbReference>
<dbReference type="PANTHER" id="PTHR45527:SF1">
    <property type="entry name" value="FATTY ACID SYNTHASE"/>
    <property type="match status" value="1"/>
</dbReference>
<dbReference type="Gene3D" id="3.30.559.10">
    <property type="entry name" value="Chloramphenicol acetyltransferase-like domain"/>
    <property type="match status" value="1"/>
</dbReference>
<dbReference type="EMBL" id="SMLW01000480">
    <property type="protein sequence ID" value="MTI25056.1"/>
    <property type="molecule type" value="Genomic_DNA"/>
</dbReference>
<dbReference type="SUPFAM" id="SSF52777">
    <property type="entry name" value="CoA-dependent acyltransferases"/>
    <property type="match status" value="2"/>
</dbReference>
<name>A0ABW9RM84_9BACT</name>
<dbReference type="CDD" id="cd19531">
    <property type="entry name" value="LCL_NRPS-like"/>
    <property type="match status" value="1"/>
</dbReference>
<organism evidence="4 5">
    <name type="scientific">Fulvivirga kasyanovii</name>
    <dbReference type="NCBI Taxonomy" id="396812"/>
    <lineage>
        <taxon>Bacteria</taxon>
        <taxon>Pseudomonadati</taxon>
        <taxon>Bacteroidota</taxon>
        <taxon>Cytophagia</taxon>
        <taxon>Cytophagales</taxon>
        <taxon>Fulvivirgaceae</taxon>
        <taxon>Fulvivirga</taxon>
    </lineage>
</organism>
<sequence length="861" mass="97968">MTAYEVIAELTRKGIKLHVKDFNLKVKANKGTLTPDLQKLIKENKEELVRLVEGMNKKPDLTQVKKKDYYVLSSSQKRLYFIHHYDSLSTAYNISQAVKLGANVEIENIKKAFNSLIYRHEPLRTHFSMINEEAVQIISENIDFNLEYYETESDKLKAVFESFVRPFDLGQAPLIRAGLVKNIVDSEHKYCEYFLMVDLHHIITDGLSQNVLIDDFISLYNGESLPAIELQYKDYAEWQQGRLLQSNIGLQRQFWLELFSELPTALELPVDYDRPKTRSMNGSQLKFYLNTSLSKGLEDLALKRGSTKYMVILSVFNILLSKVSGSKDIVVGTPSAGRQHADLENMVGMFVNTIVLRNRLNGESTFYDFLKSVTTKTISCFDNQEYQYEELINELDIARETNRNPLFDVMFSYQNFIATSQDPDSSEFESTGLRSQVSKFDLTLSVTETGDELWFNFDYSTELFRESTIKRFKEYFIRIVNQILLDPQIIITEIDILSHQEKQQLLYDFNNTKIEWEEELTLTSLLNKQVHECPKNIAVLHGDVELTYKELDQRSNKVANFLKNKGVGLGSVVGLMMDRSIDQIVGLVGIMKADAAYLPIDKTLPASRVRAILNEGKIGFLLTDEDTNGLLKERIKLINIRKHKVELQSCRSLESAIKPSDIAYVMFTSGSTGKPKGVEIEHRSIVNLVLSQRNTLSINSGERILQFSSIGFDASAQQIWLALTTGCTLVLIDKEIIVDNQKFSEYLIDHRVTHLHATPSFLEQLDLPNESSLIRIIAGGEECTYSLASKYCNQYEFYNEYGPTEATVASTITKVTSADLSKNRISIGRPINNTFVDILDNEQKLIPRGALGELCITGMGL</sequence>
<dbReference type="InterPro" id="IPR023213">
    <property type="entry name" value="CAT-like_dom_sf"/>
</dbReference>
<evidence type="ECO:0000259" key="2">
    <source>
        <dbReference type="Pfam" id="PF00668"/>
    </source>
</evidence>
<accession>A0ABW9RM84</accession>
<feature type="domain" description="TubC N-terminal docking" evidence="3">
    <location>
        <begin position="5"/>
        <end position="50"/>
    </location>
</feature>
<dbReference type="InterPro" id="IPR020845">
    <property type="entry name" value="AMP-binding_CS"/>
</dbReference>
<reference evidence="4 5" key="1">
    <citation type="submission" date="2019-02" db="EMBL/GenBank/DDBJ databases">
        <authorList>
            <person name="Goldberg S.R."/>
            <person name="Haltli B.A."/>
            <person name="Correa H."/>
            <person name="Russell K.G."/>
        </authorList>
    </citation>
    <scope>NUCLEOTIDE SEQUENCE [LARGE SCALE GENOMIC DNA]</scope>
    <source>
        <strain evidence="4 5">JCM 16186</strain>
    </source>
</reference>
<dbReference type="Pfam" id="PF18563">
    <property type="entry name" value="TubC_N"/>
    <property type="match status" value="1"/>
</dbReference>
<protein>
    <recommendedName>
        <fullName evidence="6">Non-ribosomal peptide synthetase</fullName>
    </recommendedName>
</protein>
<evidence type="ECO:0000313" key="4">
    <source>
        <dbReference type="EMBL" id="MTI25056.1"/>
    </source>
</evidence>
<dbReference type="Proteomes" id="UP000798808">
    <property type="component" value="Unassembled WGS sequence"/>
</dbReference>